<reference evidence="5" key="1">
    <citation type="journal article" date="2023" name="IScience">
        <title>Live-bearing cockroach genome reveals convergent evolutionary mechanisms linked to viviparity in insects and beyond.</title>
        <authorList>
            <person name="Fouks B."/>
            <person name="Harrison M.C."/>
            <person name="Mikhailova A.A."/>
            <person name="Marchal E."/>
            <person name="English S."/>
            <person name="Carruthers M."/>
            <person name="Jennings E.C."/>
            <person name="Chiamaka E.L."/>
            <person name="Frigard R.A."/>
            <person name="Pippel M."/>
            <person name="Attardo G.M."/>
            <person name="Benoit J.B."/>
            <person name="Bornberg-Bauer E."/>
            <person name="Tobe S.S."/>
        </authorList>
    </citation>
    <scope>NUCLEOTIDE SEQUENCE</scope>
    <source>
        <strain evidence="5">Stay&amp;Tobe</strain>
    </source>
</reference>
<accession>A0AAD7Z8R8</accession>
<feature type="signal peptide" evidence="4">
    <location>
        <begin position="1"/>
        <end position="23"/>
    </location>
</feature>
<feature type="non-terminal residue" evidence="5">
    <location>
        <position position="1"/>
    </location>
</feature>
<comment type="caution">
    <text evidence="5">The sequence shown here is derived from an EMBL/GenBank/DDBJ whole genome shotgun (WGS) entry which is preliminary data.</text>
</comment>
<dbReference type="SMART" id="SM00708">
    <property type="entry name" value="PhBP"/>
    <property type="match status" value="1"/>
</dbReference>
<dbReference type="GO" id="GO:0042048">
    <property type="term" value="P:olfactory behavior"/>
    <property type="evidence" value="ECO:0007669"/>
    <property type="project" value="TreeGrafter"/>
</dbReference>
<reference evidence="5" key="2">
    <citation type="submission" date="2023-05" db="EMBL/GenBank/DDBJ databases">
        <authorList>
            <person name="Fouks B."/>
        </authorList>
    </citation>
    <scope>NUCLEOTIDE SEQUENCE</scope>
    <source>
        <strain evidence="5">Stay&amp;Tobe</strain>
        <tissue evidence="5">Testes</tissue>
    </source>
</reference>
<evidence type="ECO:0000256" key="2">
    <source>
        <dbReference type="ARBA" id="ARBA00008098"/>
    </source>
</evidence>
<evidence type="ECO:0000256" key="4">
    <source>
        <dbReference type="SAM" id="SignalP"/>
    </source>
</evidence>
<dbReference type="Gene3D" id="1.10.238.20">
    <property type="entry name" value="Pheromone/general odorant binding protein domain"/>
    <property type="match status" value="1"/>
</dbReference>
<dbReference type="SUPFAM" id="SSF47565">
    <property type="entry name" value="Insect pheromone/odorant-binding proteins"/>
    <property type="match status" value="1"/>
</dbReference>
<proteinExistence type="inferred from homology"/>
<keyword evidence="6" id="KW-1185">Reference proteome</keyword>
<dbReference type="GO" id="GO:0007608">
    <property type="term" value="P:sensory perception of smell"/>
    <property type="evidence" value="ECO:0007669"/>
    <property type="project" value="TreeGrafter"/>
</dbReference>
<organism evidence="5 6">
    <name type="scientific">Diploptera punctata</name>
    <name type="common">Pacific beetle cockroach</name>
    <dbReference type="NCBI Taxonomy" id="6984"/>
    <lineage>
        <taxon>Eukaryota</taxon>
        <taxon>Metazoa</taxon>
        <taxon>Ecdysozoa</taxon>
        <taxon>Arthropoda</taxon>
        <taxon>Hexapoda</taxon>
        <taxon>Insecta</taxon>
        <taxon>Pterygota</taxon>
        <taxon>Neoptera</taxon>
        <taxon>Polyneoptera</taxon>
        <taxon>Dictyoptera</taxon>
        <taxon>Blattodea</taxon>
        <taxon>Blaberoidea</taxon>
        <taxon>Blaberidae</taxon>
        <taxon>Diplopterinae</taxon>
        <taxon>Diploptera</taxon>
    </lineage>
</organism>
<protein>
    <submittedName>
        <fullName evidence="5">Uncharacterized protein</fullName>
    </submittedName>
</protein>
<dbReference type="GO" id="GO:0005549">
    <property type="term" value="F:odorant binding"/>
    <property type="evidence" value="ECO:0007669"/>
    <property type="project" value="InterPro"/>
</dbReference>
<gene>
    <name evidence="5" type="ORF">L9F63_007584</name>
</gene>
<dbReference type="GO" id="GO:0005576">
    <property type="term" value="C:extracellular region"/>
    <property type="evidence" value="ECO:0007669"/>
    <property type="project" value="UniProtKB-SubCell"/>
</dbReference>
<evidence type="ECO:0000313" key="6">
    <source>
        <dbReference type="Proteomes" id="UP001233999"/>
    </source>
</evidence>
<dbReference type="FunFam" id="1.10.238.20:FF:000001">
    <property type="entry name" value="General odorant-binding protein lush"/>
    <property type="match status" value="1"/>
</dbReference>
<feature type="chain" id="PRO_5042249662" evidence="4">
    <location>
        <begin position="24"/>
        <end position="140"/>
    </location>
</feature>
<comment type="similarity">
    <text evidence="2">Belongs to the PBP/GOBP family.</text>
</comment>
<dbReference type="InterPro" id="IPR036728">
    <property type="entry name" value="PBP_GOBP_sf"/>
</dbReference>
<evidence type="ECO:0000256" key="1">
    <source>
        <dbReference type="ARBA" id="ARBA00004613"/>
    </source>
</evidence>
<comment type="subcellular location">
    <subcellularLocation>
        <location evidence="1">Secreted</location>
    </subcellularLocation>
</comment>
<dbReference type="AlphaFoldDB" id="A0AAD7Z8R8"/>
<dbReference type="InterPro" id="IPR006170">
    <property type="entry name" value="PBP/GOBP"/>
</dbReference>
<dbReference type="GO" id="GO:0035275">
    <property type="term" value="F:dibutyl phthalate binding"/>
    <property type="evidence" value="ECO:0007669"/>
    <property type="project" value="TreeGrafter"/>
</dbReference>
<keyword evidence="3" id="KW-0964">Secreted</keyword>
<dbReference type="Pfam" id="PF01395">
    <property type="entry name" value="PBP_GOBP"/>
    <property type="match status" value="1"/>
</dbReference>
<dbReference type="PANTHER" id="PTHR21364">
    <property type="entry name" value="GENERAL ODORANT-BINDING PROTEIN 19A"/>
    <property type="match status" value="1"/>
</dbReference>
<dbReference type="PANTHER" id="PTHR21364:SF2">
    <property type="entry name" value="GENERAL ODORANT-BINDING PROTEIN 19A"/>
    <property type="match status" value="1"/>
</dbReference>
<dbReference type="EMBL" id="JASPKZ010009831">
    <property type="protein sequence ID" value="KAJ9575543.1"/>
    <property type="molecule type" value="Genomic_DNA"/>
</dbReference>
<name>A0AAD7Z8R8_DIPPU</name>
<dbReference type="Proteomes" id="UP001233999">
    <property type="component" value="Unassembled WGS sequence"/>
</dbReference>
<evidence type="ECO:0000256" key="3">
    <source>
        <dbReference type="ARBA" id="ARBA00022525"/>
    </source>
</evidence>
<sequence>MDRLIVASVCLVFLTTALPGASAGMTMDQVKNAMKMLRNVCQGKAKVSSELVDGIQEGQFPEERTLKCYMKCVMGMMQSMKGGKLKTEAAISQIKMVLPDEIKDRVIATMEACKNSADGLTDACEVAYAATKCVYEADPE</sequence>
<dbReference type="CDD" id="cd23992">
    <property type="entry name" value="PBP_GOBP"/>
    <property type="match status" value="1"/>
</dbReference>
<keyword evidence="4" id="KW-0732">Signal</keyword>
<evidence type="ECO:0000313" key="5">
    <source>
        <dbReference type="EMBL" id="KAJ9575543.1"/>
    </source>
</evidence>